<evidence type="ECO:0000313" key="2">
    <source>
        <dbReference type="EMBL" id="ACJ52238.1"/>
    </source>
</evidence>
<sequence>MLFAFTFYGVNKLRTSGKDANYASNERTDIVSKGRANYSGSKGHPRQERKGNGSNEHTEVFGLMVSGLHCCCCFSVRYLDVQRFFGHGQYAISGTGKYPLITCVFFDGRQWARACRNRYRVEVDSLSIALRRLSPTISQAFVWSCTAVAGVNDLRSTLRVTTICAPLVMPFRIGLLLIIHRPYLSFNSHTIRPTLRFQVDSMEVD</sequence>
<dbReference type="KEGG" id="bln:Blon_1148"/>
<accession>B7GR08</accession>
<gene>
    <name evidence="2" type="ordered locus">Blon_1148</name>
</gene>
<feature type="compositionally biased region" description="Basic and acidic residues" evidence="1">
    <location>
        <begin position="45"/>
        <end position="54"/>
    </location>
</feature>
<feature type="region of interest" description="Disordered" evidence="1">
    <location>
        <begin position="34"/>
        <end position="54"/>
    </location>
</feature>
<evidence type="ECO:0000256" key="1">
    <source>
        <dbReference type="SAM" id="MobiDB-lite"/>
    </source>
</evidence>
<organism evidence="2 3">
    <name type="scientific">Bifidobacterium longum subsp. infantis (strain ATCC 15697 / DSM 20088 / JCM 1222 / NCTC 11817 / S12)</name>
    <dbReference type="NCBI Taxonomy" id="391904"/>
    <lineage>
        <taxon>Bacteria</taxon>
        <taxon>Bacillati</taxon>
        <taxon>Actinomycetota</taxon>
        <taxon>Actinomycetes</taxon>
        <taxon>Bifidobacteriales</taxon>
        <taxon>Bifidobacteriaceae</taxon>
        <taxon>Bifidobacterium</taxon>
    </lineage>
</organism>
<dbReference type="AlphaFoldDB" id="B7GR08"/>
<dbReference type="Proteomes" id="UP000001360">
    <property type="component" value="Chromosome"/>
</dbReference>
<protein>
    <submittedName>
        <fullName evidence="2">Uncharacterized protein</fullName>
    </submittedName>
</protein>
<reference evidence="2 3" key="1">
    <citation type="journal article" date="2008" name="Proc. Natl. Acad. Sci. U.S.A.">
        <title>The genome sequence of Bifidobacterium longum subsp. infantis reveals adaptations for milk utilization within the infant microbiome.</title>
        <authorList>
            <person name="Sela D.A."/>
            <person name="Chapman J."/>
            <person name="Adeuya A."/>
            <person name="Kim J.H."/>
            <person name="Chen F."/>
            <person name="Whitehead T.R."/>
            <person name="Lapidus A."/>
            <person name="Rokhsar D.S."/>
            <person name="Lebrilla C.B."/>
            <person name="German J.B."/>
            <person name="Price N.P."/>
            <person name="Richardson P.M."/>
            <person name="Mills D.A."/>
        </authorList>
    </citation>
    <scope>NUCLEOTIDE SEQUENCE [LARGE SCALE GENOMIC DNA]</scope>
    <source>
        <strain evidence="3">ATCC 15697 / DSM 20088 / JCM 1222 / NCTC 11817 / S12 [JGI]</strain>
    </source>
</reference>
<evidence type="ECO:0000313" key="3">
    <source>
        <dbReference type="Proteomes" id="UP000001360"/>
    </source>
</evidence>
<dbReference type="EMBL" id="CP001095">
    <property type="protein sequence ID" value="ACJ52238.1"/>
    <property type="molecule type" value="Genomic_DNA"/>
</dbReference>
<proteinExistence type="predicted"/>
<name>B7GR08_BIFLS</name>